<keyword evidence="6" id="KW-0732">Signal</keyword>
<gene>
    <name evidence="8" type="ORF">B0J12DRAFT_759054</name>
</gene>
<feature type="chain" id="PRO_5045519488" evidence="6">
    <location>
        <begin position="21"/>
        <end position="399"/>
    </location>
</feature>
<feature type="domain" description="Peptidase A1" evidence="7">
    <location>
        <begin position="90"/>
        <end position="396"/>
    </location>
</feature>
<comment type="caution">
    <text evidence="8">The sequence shown here is derived from an EMBL/GenBank/DDBJ whole genome shotgun (WGS) entry which is preliminary data.</text>
</comment>
<keyword evidence="9" id="KW-1185">Reference proteome</keyword>
<sequence length="399" mass="41559">TMPSFKSAAALAAILGLAAASPIDKPIGKRAAFGLKQVQKGTYYKNGAAQILKTFNKYGKVAPSAVVAAAAAAKTGSAAAVPVDEYDSLYLTPVTVGGKELELDFDTGSADLWVFSTSLSTSTQSGHAVYDPSVSGTELEGSTWNISYADSSGAAGIVYADKVVVGGVTATSQAVEAATSVSSSFAEDTDSDGILGLAFSSINTVKPKSQSTFFDTVADDLAERLFAVALKKGEAGEYHFGYTDGSQYTGEIAYTDVNSSTGYWEFTSSGFAVGNGSVNSTSLNAIADTGTTLLLLPDDVVAAYYDQVTDSQYQPILGGWMFPCGTELPDFTLVIGGEERTVPGSYLEYTGAIAIFCFGGIQSNSGLDFSVIGDVFLKSQYVIFDHTTESPRLGFAQQA</sequence>
<protein>
    <submittedName>
        <fullName evidence="8">Aspartic endopeptidase Pep1/aspergillopepsin F</fullName>
    </submittedName>
</protein>
<accession>A0ABQ8GSS3</accession>
<dbReference type="InterPro" id="IPR034163">
    <property type="entry name" value="Aspergillopepsin-like_cat_dom"/>
</dbReference>
<name>A0ABQ8GSS3_9PEZI</name>
<evidence type="ECO:0000256" key="3">
    <source>
        <dbReference type="ARBA" id="ARBA00022750"/>
    </source>
</evidence>
<keyword evidence="4 5" id="KW-0378">Hydrolase</keyword>
<dbReference type="InterPro" id="IPR001461">
    <property type="entry name" value="Aspartic_peptidase_A1"/>
</dbReference>
<evidence type="ECO:0000259" key="7">
    <source>
        <dbReference type="PROSITE" id="PS51767"/>
    </source>
</evidence>
<evidence type="ECO:0000256" key="4">
    <source>
        <dbReference type="ARBA" id="ARBA00022801"/>
    </source>
</evidence>
<dbReference type="PANTHER" id="PTHR47966:SF2">
    <property type="entry name" value="ASPERGILLOPEPSIN-1-RELATED"/>
    <property type="match status" value="1"/>
</dbReference>
<reference evidence="8 9" key="1">
    <citation type="journal article" date="2021" name="Nat. Commun.">
        <title>Genetic determinants of endophytism in the Arabidopsis root mycobiome.</title>
        <authorList>
            <person name="Mesny F."/>
            <person name="Miyauchi S."/>
            <person name="Thiergart T."/>
            <person name="Pickel B."/>
            <person name="Atanasova L."/>
            <person name="Karlsson M."/>
            <person name="Huettel B."/>
            <person name="Barry K.W."/>
            <person name="Haridas S."/>
            <person name="Chen C."/>
            <person name="Bauer D."/>
            <person name="Andreopoulos W."/>
            <person name="Pangilinan J."/>
            <person name="LaButti K."/>
            <person name="Riley R."/>
            <person name="Lipzen A."/>
            <person name="Clum A."/>
            <person name="Drula E."/>
            <person name="Henrissat B."/>
            <person name="Kohler A."/>
            <person name="Grigoriev I.V."/>
            <person name="Martin F.M."/>
            <person name="Hacquard S."/>
        </authorList>
    </citation>
    <scope>NUCLEOTIDE SEQUENCE [LARGE SCALE GENOMIC DNA]</scope>
    <source>
        <strain evidence="8 9">MPI-SDFR-AT-0080</strain>
    </source>
</reference>
<feature type="signal peptide" evidence="6">
    <location>
        <begin position="1"/>
        <end position="20"/>
    </location>
</feature>
<keyword evidence="2 5" id="KW-0645">Protease</keyword>
<dbReference type="Gene3D" id="2.40.70.10">
    <property type="entry name" value="Acid Proteases"/>
    <property type="match status" value="2"/>
</dbReference>
<dbReference type="SUPFAM" id="SSF50630">
    <property type="entry name" value="Acid proteases"/>
    <property type="match status" value="1"/>
</dbReference>
<feature type="non-terminal residue" evidence="8">
    <location>
        <position position="399"/>
    </location>
</feature>
<dbReference type="PANTHER" id="PTHR47966">
    <property type="entry name" value="BETA-SITE APP-CLEAVING ENZYME, ISOFORM A-RELATED"/>
    <property type="match status" value="1"/>
</dbReference>
<dbReference type="InterPro" id="IPR033121">
    <property type="entry name" value="PEPTIDASE_A1"/>
</dbReference>
<evidence type="ECO:0000256" key="2">
    <source>
        <dbReference type="ARBA" id="ARBA00022670"/>
    </source>
</evidence>
<evidence type="ECO:0000313" key="9">
    <source>
        <dbReference type="Proteomes" id="UP000774617"/>
    </source>
</evidence>
<proteinExistence type="inferred from homology"/>
<evidence type="ECO:0000256" key="1">
    <source>
        <dbReference type="ARBA" id="ARBA00007447"/>
    </source>
</evidence>
<evidence type="ECO:0000313" key="8">
    <source>
        <dbReference type="EMBL" id="KAH7063552.1"/>
    </source>
</evidence>
<dbReference type="EMBL" id="JAGTJR010000002">
    <property type="protein sequence ID" value="KAH7063552.1"/>
    <property type="molecule type" value="Genomic_DNA"/>
</dbReference>
<dbReference type="InterPro" id="IPR021109">
    <property type="entry name" value="Peptidase_aspartic_dom_sf"/>
</dbReference>
<evidence type="ECO:0000256" key="6">
    <source>
        <dbReference type="SAM" id="SignalP"/>
    </source>
</evidence>
<evidence type="ECO:0000256" key="5">
    <source>
        <dbReference type="RuleBase" id="RU000454"/>
    </source>
</evidence>
<organism evidence="8 9">
    <name type="scientific">Macrophomina phaseolina</name>
    <dbReference type="NCBI Taxonomy" id="35725"/>
    <lineage>
        <taxon>Eukaryota</taxon>
        <taxon>Fungi</taxon>
        <taxon>Dikarya</taxon>
        <taxon>Ascomycota</taxon>
        <taxon>Pezizomycotina</taxon>
        <taxon>Dothideomycetes</taxon>
        <taxon>Dothideomycetes incertae sedis</taxon>
        <taxon>Botryosphaeriales</taxon>
        <taxon>Botryosphaeriaceae</taxon>
        <taxon>Macrophomina</taxon>
    </lineage>
</organism>
<comment type="similarity">
    <text evidence="1 5">Belongs to the peptidase A1 family.</text>
</comment>
<dbReference type="Pfam" id="PF00026">
    <property type="entry name" value="Asp"/>
    <property type="match status" value="1"/>
</dbReference>
<dbReference type="PROSITE" id="PS00141">
    <property type="entry name" value="ASP_PROTEASE"/>
    <property type="match status" value="1"/>
</dbReference>
<dbReference type="InterPro" id="IPR001969">
    <property type="entry name" value="Aspartic_peptidase_AS"/>
</dbReference>
<dbReference type="Proteomes" id="UP000774617">
    <property type="component" value="Unassembled WGS sequence"/>
</dbReference>
<dbReference type="CDD" id="cd06097">
    <property type="entry name" value="Aspergillopepsin_like"/>
    <property type="match status" value="1"/>
</dbReference>
<dbReference type="PROSITE" id="PS51767">
    <property type="entry name" value="PEPTIDASE_A1"/>
    <property type="match status" value="1"/>
</dbReference>
<dbReference type="PRINTS" id="PR00792">
    <property type="entry name" value="PEPSIN"/>
</dbReference>
<feature type="non-terminal residue" evidence="8">
    <location>
        <position position="1"/>
    </location>
</feature>
<keyword evidence="3 5" id="KW-0064">Aspartyl protease</keyword>